<dbReference type="OrthoDB" id="8400687at2759"/>
<feature type="chain" id="PRO_5044702696" evidence="5">
    <location>
        <begin position="18"/>
        <end position="804"/>
    </location>
</feature>
<dbReference type="PROSITE" id="PS50853">
    <property type="entry name" value="FN3"/>
    <property type="match status" value="1"/>
</dbReference>
<dbReference type="PANTHER" id="PTHR45712:SF22">
    <property type="entry name" value="INSULIN-LIKE GROWTH FACTOR-BINDING PROTEIN COMPLEX ACID LABILE SUBUNIT"/>
    <property type="match status" value="1"/>
</dbReference>
<dbReference type="InterPro" id="IPR036116">
    <property type="entry name" value="FN3_sf"/>
</dbReference>
<gene>
    <name evidence="8 9" type="primary">LOC129925157</name>
</gene>
<dbReference type="InterPro" id="IPR013783">
    <property type="entry name" value="Ig-like_fold"/>
</dbReference>
<dbReference type="Proteomes" id="UP001165740">
    <property type="component" value="Chromosome 3"/>
</dbReference>
<dbReference type="Pfam" id="PF13855">
    <property type="entry name" value="LRR_8"/>
    <property type="match status" value="1"/>
</dbReference>
<organism evidence="7 9">
    <name type="scientific">Biomphalaria glabrata</name>
    <name type="common">Bloodfluke planorb</name>
    <name type="synonym">Freshwater snail</name>
    <dbReference type="NCBI Taxonomy" id="6526"/>
    <lineage>
        <taxon>Eukaryota</taxon>
        <taxon>Metazoa</taxon>
        <taxon>Spiralia</taxon>
        <taxon>Lophotrochozoa</taxon>
        <taxon>Mollusca</taxon>
        <taxon>Gastropoda</taxon>
        <taxon>Heterobranchia</taxon>
        <taxon>Euthyneura</taxon>
        <taxon>Panpulmonata</taxon>
        <taxon>Hygrophila</taxon>
        <taxon>Lymnaeoidea</taxon>
        <taxon>Planorbidae</taxon>
        <taxon>Biomphalaria</taxon>
    </lineage>
</organism>
<accession>A0A9W2ZXP8</accession>
<proteinExistence type="predicted"/>
<dbReference type="InterPro" id="IPR026906">
    <property type="entry name" value="LRR_5"/>
</dbReference>
<evidence type="ECO:0000256" key="4">
    <source>
        <dbReference type="SAM" id="Phobius"/>
    </source>
</evidence>
<protein>
    <submittedName>
        <fullName evidence="8 9">Uncharacterized protein LOC129925157</fullName>
    </submittedName>
</protein>
<dbReference type="SUPFAM" id="SSF52058">
    <property type="entry name" value="L domain-like"/>
    <property type="match status" value="3"/>
</dbReference>
<evidence type="ECO:0000256" key="2">
    <source>
        <dbReference type="ARBA" id="ARBA00022737"/>
    </source>
</evidence>
<feature type="domain" description="Fibronectin type-III" evidence="6">
    <location>
        <begin position="540"/>
        <end position="637"/>
    </location>
</feature>
<keyword evidence="4" id="KW-1133">Transmembrane helix</keyword>
<keyword evidence="4" id="KW-0812">Transmembrane</keyword>
<dbReference type="PANTHER" id="PTHR45712">
    <property type="entry name" value="AGAP008170-PA"/>
    <property type="match status" value="1"/>
</dbReference>
<dbReference type="Gene3D" id="3.80.10.10">
    <property type="entry name" value="Ribonuclease Inhibitor"/>
    <property type="match status" value="3"/>
</dbReference>
<dbReference type="InterPro" id="IPR001611">
    <property type="entry name" value="Leu-rich_rpt"/>
</dbReference>
<keyword evidence="4" id="KW-0472">Membrane</keyword>
<dbReference type="Gene3D" id="2.60.40.10">
    <property type="entry name" value="Immunoglobulins"/>
    <property type="match status" value="1"/>
</dbReference>
<dbReference type="Pfam" id="PF13306">
    <property type="entry name" value="LRR_5"/>
    <property type="match status" value="2"/>
</dbReference>
<dbReference type="RefSeq" id="XP_055879744.1">
    <property type="nucleotide sequence ID" value="XM_056023769.1"/>
</dbReference>
<dbReference type="PROSITE" id="PS51450">
    <property type="entry name" value="LRR"/>
    <property type="match status" value="3"/>
</dbReference>
<evidence type="ECO:0000313" key="8">
    <source>
        <dbReference type="RefSeq" id="XP_055879743.1"/>
    </source>
</evidence>
<feature type="transmembrane region" description="Helical" evidence="4">
    <location>
        <begin position="645"/>
        <end position="668"/>
    </location>
</feature>
<dbReference type="SUPFAM" id="SSF49265">
    <property type="entry name" value="Fibronectin type III"/>
    <property type="match status" value="1"/>
</dbReference>
<dbReference type="Pfam" id="PF00041">
    <property type="entry name" value="fn3"/>
    <property type="match status" value="1"/>
</dbReference>
<keyword evidence="2" id="KW-0677">Repeat</keyword>
<evidence type="ECO:0000256" key="1">
    <source>
        <dbReference type="ARBA" id="ARBA00022614"/>
    </source>
</evidence>
<dbReference type="InterPro" id="IPR032675">
    <property type="entry name" value="LRR_dom_sf"/>
</dbReference>
<name>A0A9W2ZXP8_BIOGL</name>
<dbReference type="InterPro" id="IPR003591">
    <property type="entry name" value="Leu-rich_rpt_typical-subtyp"/>
</dbReference>
<dbReference type="OMA" id="WVHNGMR"/>
<feature type="region of interest" description="Disordered" evidence="3">
    <location>
        <begin position="720"/>
        <end position="804"/>
    </location>
</feature>
<reference evidence="8 9" key="1">
    <citation type="submission" date="2025-04" db="UniProtKB">
        <authorList>
            <consortium name="RefSeq"/>
        </authorList>
    </citation>
    <scope>IDENTIFICATION</scope>
</reference>
<dbReference type="InterPro" id="IPR003961">
    <property type="entry name" value="FN3_dom"/>
</dbReference>
<keyword evidence="7" id="KW-1185">Reference proteome</keyword>
<dbReference type="SMART" id="SM00369">
    <property type="entry name" value="LRR_TYP"/>
    <property type="match status" value="11"/>
</dbReference>
<keyword evidence="5" id="KW-0732">Signal</keyword>
<evidence type="ECO:0000256" key="5">
    <source>
        <dbReference type="SAM" id="SignalP"/>
    </source>
</evidence>
<feature type="region of interest" description="Disordered" evidence="3">
    <location>
        <begin position="676"/>
        <end position="700"/>
    </location>
</feature>
<evidence type="ECO:0000313" key="7">
    <source>
        <dbReference type="Proteomes" id="UP001165740"/>
    </source>
</evidence>
<feature type="compositionally biased region" description="Polar residues" evidence="3">
    <location>
        <begin position="771"/>
        <end position="783"/>
    </location>
</feature>
<dbReference type="RefSeq" id="XP_055879743.1">
    <property type="nucleotide sequence ID" value="XM_056023768.1"/>
</dbReference>
<dbReference type="CDD" id="cd12087">
    <property type="entry name" value="TM_EGFR-like"/>
    <property type="match status" value="1"/>
</dbReference>
<dbReference type="GeneID" id="129925157"/>
<sequence length="804" mass="88141">MLCKCLLICLFIITKSAEPPDCGMYRTAFPDCKCLAADDNNSKGVIDCSGLGLTSVLTPRSPINFIYELRLNNNSIMILKNNSFNGFSSGIRKLDLRDNKIATVENGCFDSLTNSLQYLFIDGNGTSDPPKVALSKLYSLTELTMRNYGEAELSDVSEKHLFTTFFNLQKLSLENWKLTSIASHAFSGPTNLISLTLNNNSLVILPINFLGDGNVGNLKQLTISNSNIQEISSYAFQKLNRLENLDLSHNHVNKLDQDCFDNLANSLYTLNLSGNILYSENLQGLRNLPNLTLLDLSANEGISSIPDLSLLGLAENNLRLYLGNNDIKILNTNSLASSGSHLHTLDLSSNAITSIDSNTFNSLTSLVSLNLSNQKLPTNIWTVIKPLIKLQVLNLSSAGLNNIPEFVFENMTNLRVLDLSSSSTSFHNSFTSVIQPAVFAGPRASFKEFYLSGSSVSRLSPCLFHGYTSFPITMSLFGGSYLTCDCDTYWLWMKIKNGDITFLPGHKPRCSSNWKLLSDLQQSDFCTELPSVSCTDYYEHPSPNATLAAGTTNISISWKIAATTSNIKLQSIKVEIDENGVFVKSLNLPTSSTTYVLTNLKNNTQYTVCVTAIYITDSSVSCKSTKTLGNIQSSAQSGDSNNTGIIVGCVIGGVVLVAIIVAIVYILFIRRKPQQKSDLPQQPRKFHKSEMPTMTGESRSFAKQKNINGSHSRDGNMQVLAISDGHTGPPRVGRAQVLTSQNSDGKPKSTSSISSSEQATYENDRGALPSVPNTKTQLNQQGYINMGYKRDSYDEIDPKREVSI</sequence>
<dbReference type="InterPro" id="IPR050333">
    <property type="entry name" value="SLRP"/>
</dbReference>
<evidence type="ECO:0000313" key="9">
    <source>
        <dbReference type="RefSeq" id="XP_055879744.1"/>
    </source>
</evidence>
<dbReference type="CDD" id="cd00063">
    <property type="entry name" value="FN3"/>
    <property type="match status" value="1"/>
</dbReference>
<dbReference type="AlphaFoldDB" id="A0A9W2ZXP8"/>
<keyword evidence="1" id="KW-0433">Leucine-rich repeat</keyword>
<evidence type="ECO:0000259" key="6">
    <source>
        <dbReference type="PROSITE" id="PS50853"/>
    </source>
</evidence>
<evidence type="ECO:0000256" key="3">
    <source>
        <dbReference type="SAM" id="MobiDB-lite"/>
    </source>
</evidence>
<feature type="signal peptide" evidence="5">
    <location>
        <begin position="1"/>
        <end position="17"/>
    </location>
</feature>
<feature type="compositionally biased region" description="Basic and acidic residues" evidence="3">
    <location>
        <begin position="788"/>
        <end position="804"/>
    </location>
</feature>